<protein>
    <submittedName>
        <fullName evidence="2">Uncharacterized protein</fullName>
    </submittedName>
</protein>
<sequence>MVRIFSSFSSPSFTRLQALVAGLFPTIPSTLISTFISSGPAAAEPLTSPRQSAVLRKELTTYVAKPDPGPSFPYNLPFVPDLDKGHRSAASALAQCRYERQEMGAERRDNVRKRAKEITGEIDGDSQGPPDAV</sequence>
<keyword evidence="3" id="KW-1185">Reference proteome</keyword>
<reference evidence="2" key="1">
    <citation type="submission" date="2022-07" db="EMBL/GenBank/DDBJ databases">
        <title>Genome Sequence of Agrocybe chaxingu.</title>
        <authorList>
            <person name="Buettner E."/>
        </authorList>
    </citation>
    <scope>NUCLEOTIDE SEQUENCE</scope>
    <source>
        <strain evidence="2">MP-N11</strain>
    </source>
</reference>
<proteinExistence type="predicted"/>
<evidence type="ECO:0000256" key="1">
    <source>
        <dbReference type="SAM" id="MobiDB-lite"/>
    </source>
</evidence>
<organism evidence="2 3">
    <name type="scientific">Agrocybe chaxingu</name>
    <dbReference type="NCBI Taxonomy" id="84603"/>
    <lineage>
        <taxon>Eukaryota</taxon>
        <taxon>Fungi</taxon>
        <taxon>Dikarya</taxon>
        <taxon>Basidiomycota</taxon>
        <taxon>Agaricomycotina</taxon>
        <taxon>Agaricomycetes</taxon>
        <taxon>Agaricomycetidae</taxon>
        <taxon>Agaricales</taxon>
        <taxon>Agaricineae</taxon>
        <taxon>Strophariaceae</taxon>
        <taxon>Agrocybe</taxon>
    </lineage>
</organism>
<name>A0A9W8MNK2_9AGAR</name>
<gene>
    <name evidence="2" type="ORF">NLJ89_g10814</name>
</gene>
<comment type="caution">
    <text evidence="2">The sequence shown here is derived from an EMBL/GenBank/DDBJ whole genome shotgun (WGS) entry which is preliminary data.</text>
</comment>
<feature type="compositionally biased region" description="Basic and acidic residues" evidence="1">
    <location>
        <begin position="100"/>
        <end position="109"/>
    </location>
</feature>
<feature type="region of interest" description="Disordered" evidence="1">
    <location>
        <begin position="100"/>
        <end position="133"/>
    </location>
</feature>
<dbReference type="EMBL" id="JANKHO010002134">
    <property type="protein sequence ID" value="KAJ3494418.1"/>
    <property type="molecule type" value="Genomic_DNA"/>
</dbReference>
<accession>A0A9W8MNK2</accession>
<evidence type="ECO:0000313" key="3">
    <source>
        <dbReference type="Proteomes" id="UP001148786"/>
    </source>
</evidence>
<dbReference type="OrthoDB" id="445556at2759"/>
<dbReference type="AlphaFoldDB" id="A0A9W8MNK2"/>
<evidence type="ECO:0000313" key="2">
    <source>
        <dbReference type="EMBL" id="KAJ3494418.1"/>
    </source>
</evidence>
<dbReference type="Proteomes" id="UP001148786">
    <property type="component" value="Unassembled WGS sequence"/>
</dbReference>